<feature type="transmembrane region" description="Helical" evidence="7">
    <location>
        <begin position="6"/>
        <end position="25"/>
    </location>
</feature>
<organism evidence="9">
    <name type="scientific">freshwater metagenome</name>
    <dbReference type="NCBI Taxonomy" id="449393"/>
    <lineage>
        <taxon>unclassified sequences</taxon>
        <taxon>metagenomes</taxon>
        <taxon>ecological metagenomes</taxon>
    </lineage>
</organism>
<feature type="domain" description="Cardiolipin synthase N-terminal" evidence="8">
    <location>
        <begin position="15"/>
        <end position="59"/>
    </location>
</feature>
<dbReference type="Pfam" id="PF13396">
    <property type="entry name" value="PLDc_N"/>
    <property type="match status" value="1"/>
</dbReference>
<reference evidence="9" key="1">
    <citation type="submission" date="2020-05" db="EMBL/GenBank/DDBJ databases">
        <authorList>
            <person name="Chiriac C."/>
            <person name="Salcher M."/>
            <person name="Ghai R."/>
            <person name="Kavagutti S V."/>
        </authorList>
    </citation>
    <scope>NUCLEOTIDE SEQUENCE</scope>
</reference>
<evidence type="ECO:0000256" key="7">
    <source>
        <dbReference type="SAM" id="Phobius"/>
    </source>
</evidence>
<keyword evidence="3 7" id="KW-0812">Transmembrane</keyword>
<keyword evidence="2" id="KW-1003">Cell membrane</keyword>
<name>A0A6J5Z065_9ZZZZ</name>
<evidence type="ECO:0000256" key="5">
    <source>
        <dbReference type="ARBA" id="ARBA00023136"/>
    </source>
</evidence>
<proteinExistence type="predicted"/>
<gene>
    <name evidence="9" type="ORF">UFOPK3775_00481</name>
</gene>
<comment type="subcellular location">
    <subcellularLocation>
        <location evidence="1">Cell membrane</location>
        <topology evidence="1">Multi-pass membrane protein</topology>
    </subcellularLocation>
</comment>
<protein>
    <submittedName>
        <fullName evidence="9">Unannotated protein</fullName>
    </submittedName>
</protein>
<feature type="region of interest" description="Disordered" evidence="6">
    <location>
        <begin position="65"/>
        <end position="90"/>
    </location>
</feature>
<sequence length="90" mass="9993">MVKIQGLLLIISSAVSLFAFIECAMRDETLIKKFPKWAWLLIIFFFGLFGSIFYLAAGRNGKNSGGGGFGKKPKPRQLPPDDNPDFLRGL</sequence>
<evidence type="ECO:0000256" key="6">
    <source>
        <dbReference type="SAM" id="MobiDB-lite"/>
    </source>
</evidence>
<evidence type="ECO:0000313" key="9">
    <source>
        <dbReference type="EMBL" id="CAB4335026.1"/>
    </source>
</evidence>
<dbReference type="InterPro" id="IPR027379">
    <property type="entry name" value="CLS_N"/>
</dbReference>
<dbReference type="AlphaFoldDB" id="A0A6J5Z065"/>
<feature type="transmembrane region" description="Helical" evidence="7">
    <location>
        <begin position="37"/>
        <end position="57"/>
    </location>
</feature>
<evidence type="ECO:0000259" key="8">
    <source>
        <dbReference type="Pfam" id="PF13396"/>
    </source>
</evidence>
<keyword evidence="4 7" id="KW-1133">Transmembrane helix</keyword>
<keyword evidence="5 7" id="KW-0472">Membrane</keyword>
<accession>A0A6J5Z065</accession>
<evidence type="ECO:0000256" key="1">
    <source>
        <dbReference type="ARBA" id="ARBA00004651"/>
    </source>
</evidence>
<evidence type="ECO:0000256" key="3">
    <source>
        <dbReference type="ARBA" id="ARBA00022692"/>
    </source>
</evidence>
<evidence type="ECO:0000256" key="4">
    <source>
        <dbReference type="ARBA" id="ARBA00022989"/>
    </source>
</evidence>
<evidence type="ECO:0000256" key="2">
    <source>
        <dbReference type="ARBA" id="ARBA00022475"/>
    </source>
</evidence>
<dbReference type="EMBL" id="CAESAK010000047">
    <property type="protein sequence ID" value="CAB4335026.1"/>
    <property type="molecule type" value="Genomic_DNA"/>
</dbReference>
<dbReference type="GO" id="GO:0005886">
    <property type="term" value="C:plasma membrane"/>
    <property type="evidence" value="ECO:0007669"/>
    <property type="project" value="UniProtKB-SubCell"/>
</dbReference>